<dbReference type="Pfam" id="PF03881">
    <property type="entry name" value="Fructosamin_kin"/>
    <property type="match status" value="1"/>
</dbReference>
<comment type="similarity">
    <text evidence="1">Belongs to the fructosamine kinase family.</text>
</comment>
<dbReference type="EMBL" id="NMVI01000011">
    <property type="protein sequence ID" value="OYN88736.1"/>
    <property type="molecule type" value="Genomic_DNA"/>
</dbReference>
<dbReference type="GO" id="GO:0016301">
    <property type="term" value="F:kinase activity"/>
    <property type="evidence" value="ECO:0007669"/>
    <property type="project" value="UniProtKB-UniRule"/>
</dbReference>
<keyword evidence="1" id="KW-0808">Transferase</keyword>
<dbReference type="Gene3D" id="1.10.510.10">
    <property type="entry name" value="Transferase(Phosphotransferase) domain 1"/>
    <property type="match status" value="1"/>
</dbReference>
<dbReference type="InterPro" id="IPR016477">
    <property type="entry name" value="Fructo-/Ketosamine-3-kinase"/>
</dbReference>
<gene>
    <name evidence="2" type="ORF">CGZ92_03230</name>
</gene>
<keyword evidence="1 2" id="KW-0418">Kinase</keyword>
<dbReference type="AlphaFoldDB" id="A0A255EB31"/>
<reference evidence="2 3" key="1">
    <citation type="submission" date="2017-07" db="EMBL/GenBank/DDBJ databases">
        <title>Draft whole genome sequences of clinical Proprionibacteriaceae strains.</title>
        <authorList>
            <person name="Bernier A.-M."/>
            <person name="Bernard K."/>
            <person name="Domingo M.-C."/>
        </authorList>
    </citation>
    <scope>NUCLEOTIDE SEQUENCE [LARGE SCALE GENOMIC DNA]</scope>
    <source>
        <strain evidence="2 3">NML 160184</strain>
    </source>
</reference>
<proteinExistence type="inferred from homology"/>
<name>A0A255EB31_9ACTN</name>
<dbReference type="SUPFAM" id="SSF56112">
    <property type="entry name" value="Protein kinase-like (PK-like)"/>
    <property type="match status" value="1"/>
</dbReference>
<dbReference type="PANTHER" id="PTHR12149">
    <property type="entry name" value="FRUCTOSAMINE 3 KINASE-RELATED PROTEIN"/>
    <property type="match status" value="1"/>
</dbReference>
<organism evidence="2 3">
    <name type="scientific">Parenemella sanctibonifatiensis</name>
    <dbReference type="NCBI Taxonomy" id="2016505"/>
    <lineage>
        <taxon>Bacteria</taxon>
        <taxon>Bacillati</taxon>
        <taxon>Actinomycetota</taxon>
        <taxon>Actinomycetes</taxon>
        <taxon>Propionibacteriales</taxon>
        <taxon>Propionibacteriaceae</taxon>
        <taxon>Parenemella</taxon>
    </lineage>
</organism>
<evidence type="ECO:0000313" key="3">
    <source>
        <dbReference type="Proteomes" id="UP000216533"/>
    </source>
</evidence>
<sequence length="253" mass="27426">METFVKDQPPGDTAFAYEAAGLRWLTDGLPDDTQLRVVRVAQVSADQLELERLRHDAPGPSEAEALGHGLARLHDAGASLFGAPPAGWEGDGWIGSQPMNLRPTLTWGAMYAEDRVLPYARKAAEVGNLDADGLRAIEALCERIAAGEFDDDAPPARIHGDLWAGNVVWTPDPVLIDPAAHGGHRLTDLAMLGLFGAPHLERVFAAYDEADDHLPDQWTELLDLHQLHPLCVHAVTHDASYGAEASRIAQRYA</sequence>
<dbReference type="InterPro" id="IPR011009">
    <property type="entry name" value="Kinase-like_dom_sf"/>
</dbReference>
<protein>
    <submittedName>
        <fullName evidence="2">Fructosamine kinase</fullName>
    </submittedName>
</protein>
<comment type="caution">
    <text evidence="2">The sequence shown here is derived from an EMBL/GenBank/DDBJ whole genome shotgun (WGS) entry which is preliminary data.</text>
</comment>
<evidence type="ECO:0000256" key="1">
    <source>
        <dbReference type="PIRNR" id="PIRNR006221"/>
    </source>
</evidence>
<dbReference type="Gene3D" id="1.20.1270.240">
    <property type="match status" value="1"/>
</dbReference>
<dbReference type="PIRSF" id="PIRSF006221">
    <property type="entry name" value="Ketosamine-3-kinase"/>
    <property type="match status" value="1"/>
</dbReference>
<dbReference type="PANTHER" id="PTHR12149:SF8">
    <property type="entry name" value="PROTEIN-RIBULOSAMINE 3-KINASE"/>
    <property type="match status" value="1"/>
</dbReference>
<dbReference type="RefSeq" id="WP_094449951.1">
    <property type="nucleotide sequence ID" value="NZ_NMVI01000011.1"/>
</dbReference>
<accession>A0A255EB31</accession>
<evidence type="ECO:0000313" key="2">
    <source>
        <dbReference type="EMBL" id="OYN88736.1"/>
    </source>
</evidence>
<dbReference type="Proteomes" id="UP000216533">
    <property type="component" value="Unassembled WGS sequence"/>
</dbReference>